<keyword evidence="3" id="KW-1185">Reference proteome</keyword>
<comment type="caution">
    <text evidence="2">The sequence shown here is derived from an EMBL/GenBank/DDBJ whole genome shotgun (WGS) entry which is preliminary data.</text>
</comment>
<dbReference type="Pfam" id="PF13683">
    <property type="entry name" value="rve_3"/>
    <property type="match status" value="1"/>
</dbReference>
<proteinExistence type="predicted"/>
<reference evidence="2 3" key="1">
    <citation type="submission" date="2012-01" db="EMBL/GenBank/DDBJ databases">
        <title>The Genome Sequence of Scardovia inopinata F0304.</title>
        <authorList>
            <consortium name="The Broad Institute Genome Sequencing Platform"/>
            <person name="Earl A."/>
            <person name="Ward D."/>
            <person name="Feldgarden M."/>
            <person name="Gevers D."/>
            <person name="Izard J."/>
            <person name="Baranova O.V."/>
            <person name="Blanton J.M."/>
            <person name="Tanner A.C."/>
            <person name="Dewhirst F.E."/>
            <person name="Young S.K."/>
            <person name="Zeng Q."/>
            <person name="Gargeya S."/>
            <person name="Fitzgerald M."/>
            <person name="Haas B."/>
            <person name="Abouelleil A."/>
            <person name="Alvarado L."/>
            <person name="Arachchi H.M."/>
            <person name="Berlin A."/>
            <person name="Chapman S.B."/>
            <person name="Gearin G."/>
            <person name="Goldberg J."/>
            <person name="Griggs A."/>
            <person name="Gujja S."/>
            <person name="Hansen M."/>
            <person name="Heiman D."/>
            <person name="Howarth C."/>
            <person name="Larimer J."/>
            <person name="Lui A."/>
            <person name="MacDonald P.J."/>
            <person name="McCowen C."/>
            <person name="Montmayeur A."/>
            <person name="Murphy C."/>
            <person name="Neiman D."/>
            <person name="Pearson M."/>
            <person name="Priest M."/>
            <person name="Roberts A."/>
            <person name="Saif S."/>
            <person name="Shea T."/>
            <person name="Sisk P."/>
            <person name="Stolte C."/>
            <person name="Sykes S."/>
            <person name="Wortman J."/>
            <person name="Nusbaum C."/>
            <person name="Birren B."/>
        </authorList>
    </citation>
    <scope>NUCLEOTIDE SEQUENCE [LARGE SCALE GENOMIC DNA]</scope>
    <source>
        <strain evidence="2 3">F0304</strain>
    </source>
</reference>
<dbReference type="HOGENOM" id="CLU_027402_41_11_11"/>
<dbReference type="AlphaFoldDB" id="W1MX84"/>
<evidence type="ECO:0000313" key="3">
    <source>
        <dbReference type="Proteomes" id="UP000005777"/>
    </source>
</evidence>
<dbReference type="PANTHER" id="PTHR46889:SF4">
    <property type="entry name" value="TRANSPOSASE INSO FOR INSERTION SEQUENCE ELEMENT IS911B-RELATED"/>
    <property type="match status" value="1"/>
</dbReference>
<dbReference type="SUPFAM" id="SSF53098">
    <property type="entry name" value="Ribonuclease H-like"/>
    <property type="match status" value="1"/>
</dbReference>
<dbReference type="InterPro" id="IPR036397">
    <property type="entry name" value="RNaseH_sf"/>
</dbReference>
<evidence type="ECO:0000313" key="2">
    <source>
        <dbReference type="EMBL" id="EQW12967.1"/>
    </source>
</evidence>
<gene>
    <name evidence="2" type="ORF">HMPREF9020_01560</name>
</gene>
<dbReference type="GO" id="GO:0015074">
    <property type="term" value="P:DNA integration"/>
    <property type="evidence" value="ECO:0007669"/>
    <property type="project" value="InterPro"/>
</dbReference>
<dbReference type="InterPro" id="IPR050900">
    <property type="entry name" value="Transposase_IS3/IS150/IS904"/>
</dbReference>
<dbReference type="EMBL" id="ADCX01000013">
    <property type="protein sequence ID" value="EQW12967.1"/>
    <property type="molecule type" value="Genomic_DNA"/>
</dbReference>
<evidence type="ECO:0000259" key="1">
    <source>
        <dbReference type="PROSITE" id="PS50994"/>
    </source>
</evidence>
<dbReference type="GO" id="GO:0003676">
    <property type="term" value="F:nucleic acid binding"/>
    <property type="evidence" value="ECO:0007669"/>
    <property type="project" value="InterPro"/>
</dbReference>
<dbReference type="PROSITE" id="PS50994">
    <property type="entry name" value="INTEGRASE"/>
    <property type="match status" value="1"/>
</dbReference>
<dbReference type="Gene3D" id="3.30.420.10">
    <property type="entry name" value="Ribonuclease H-like superfamily/Ribonuclease H"/>
    <property type="match status" value="1"/>
</dbReference>
<dbReference type="InterPro" id="IPR001584">
    <property type="entry name" value="Integrase_cat-core"/>
</dbReference>
<dbReference type="PANTHER" id="PTHR46889">
    <property type="entry name" value="TRANSPOSASE INSF FOR INSERTION SEQUENCE IS3B-RELATED"/>
    <property type="match status" value="1"/>
</dbReference>
<dbReference type="Proteomes" id="UP000005777">
    <property type="component" value="Unassembled WGS sequence"/>
</dbReference>
<feature type="domain" description="Integrase catalytic" evidence="1">
    <location>
        <begin position="37"/>
        <end position="131"/>
    </location>
</feature>
<sequence length="138" mass="15475">MGCFSYDSVLKDLPLKALTQSVSWVCKHVDTSRLIQHSDHGVQYTSSVYQDVLSVYGITASTGSVGDSYDNALDESVNGAYKAELIRQCKPFMDVRELEQATMRWISWRNTKRLHVGLGYKTPVQVDMSITRANPPVN</sequence>
<accession>W1MX84</accession>
<organism evidence="2 3">
    <name type="scientific">Scardovia inopinata F0304</name>
    <dbReference type="NCBI Taxonomy" id="641146"/>
    <lineage>
        <taxon>Bacteria</taxon>
        <taxon>Bacillati</taxon>
        <taxon>Actinomycetota</taxon>
        <taxon>Actinomycetes</taxon>
        <taxon>Bifidobacteriales</taxon>
        <taxon>Bifidobacteriaceae</taxon>
        <taxon>Scardovia</taxon>
    </lineage>
</organism>
<protein>
    <recommendedName>
        <fullName evidence="1">Integrase catalytic domain-containing protein</fullName>
    </recommendedName>
</protein>
<name>W1MX84_SCAIO</name>
<dbReference type="eggNOG" id="COG2801">
    <property type="taxonomic scope" value="Bacteria"/>
</dbReference>
<dbReference type="InterPro" id="IPR012337">
    <property type="entry name" value="RNaseH-like_sf"/>
</dbReference>